<evidence type="ECO:0000256" key="1">
    <source>
        <dbReference type="SAM" id="MobiDB-lite"/>
    </source>
</evidence>
<protein>
    <submittedName>
        <fullName evidence="2">Uncharacterized protein</fullName>
    </submittedName>
</protein>
<dbReference type="AlphaFoldDB" id="A0A974SA78"/>
<reference evidence="2" key="1">
    <citation type="submission" date="2021-01" db="EMBL/GenBank/DDBJ databases">
        <title>Genome sequence of Phenylobacterium sp. 20VBR1 isolated from a valley glaceir, Ny-Alesund, Svalbard.</title>
        <authorList>
            <person name="Thomas F.A."/>
            <person name="Krishnan K.P."/>
            <person name="Sinha R.K."/>
        </authorList>
    </citation>
    <scope>NUCLEOTIDE SEQUENCE</scope>
    <source>
        <strain evidence="2">20VBR1</strain>
    </source>
</reference>
<feature type="region of interest" description="Disordered" evidence="1">
    <location>
        <begin position="47"/>
        <end position="77"/>
    </location>
</feature>
<accession>A0A974SA78</accession>
<sequence length="77" mass="8433">MGNAPEINVAVDCATGEMGDRQTTNFDAWVASNYTVPKQYEWRKGVETKPNPERSCASSVVDKNTRPTTPRVGTVTT</sequence>
<organism evidence="2">
    <name type="scientific">Phenylobacterium glaciei</name>
    <dbReference type="NCBI Taxonomy" id="2803784"/>
    <lineage>
        <taxon>Bacteria</taxon>
        <taxon>Pseudomonadati</taxon>
        <taxon>Pseudomonadota</taxon>
        <taxon>Alphaproteobacteria</taxon>
        <taxon>Caulobacterales</taxon>
        <taxon>Caulobacteraceae</taxon>
        <taxon>Phenylobacterium</taxon>
    </lineage>
</organism>
<gene>
    <name evidence="2" type="ORF">JKL49_10705</name>
</gene>
<feature type="compositionally biased region" description="Low complexity" evidence="1">
    <location>
        <begin position="66"/>
        <end position="77"/>
    </location>
</feature>
<evidence type="ECO:0000313" key="2">
    <source>
        <dbReference type="EMBL" id="QQZ51438.1"/>
    </source>
</evidence>
<proteinExistence type="predicted"/>
<dbReference type="EMBL" id="CP068570">
    <property type="protein sequence ID" value="QQZ51438.1"/>
    <property type="molecule type" value="Genomic_DNA"/>
</dbReference>
<name>A0A974SA78_9CAUL</name>